<evidence type="ECO:0000313" key="19">
    <source>
        <dbReference type="Proteomes" id="UP001202328"/>
    </source>
</evidence>
<dbReference type="PROSITE" id="PS50112">
    <property type="entry name" value="PAS"/>
    <property type="match status" value="1"/>
</dbReference>
<dbReference type="InterPro" id="IPR008271">
    <property type="entry name" value="Ser/Thr_kinase_AS"/>
</dbReference>
<keyword evidence="10" id="KW-0157">Chromophore</keyword>
<dbReference type="Gene3D" id="3.30.450.20">
    <property type="entry name" value="PAS domain"/>
    <property type="match status" value="1"/>
</dbReference>
<keyword evidence="8" id="KW-0418">Kinase</keyword>
<sequence>MGVEQQQNQQLLNKIQELEARQLYLEEEIFKLIRSSSYIPNKSGFVPRSSGAREHSVAGDDDEGNRYNSGNWKTGSAAFGFSPPSQSPSRRRRPSAEFSYPNIGAYTSVLSFADKQFLNILQSMGQSIHIFDTTGRIIYWNRMAELLFGHSASEALGQDVCKLLAHSQDVDAANEIVKRVILGEDWTGQFPVRNKAGEPFCIIATSSALYDDNDRLVGIISITGNADSFVDVFVPSSGKISPKGCSSTRWLRSCSPTVKAGVNSQPPVQDMIASKISKLASRVTSKVRLKVKTNENTLGREIQSGDGHYFDHREDPSTSRASTPRRGIPPSSFGVPIKDTLEKRSLEIPISYGGDDGDGGIGKYKRITSKVEGWISQKPWKGSEQDVSVVRTSHDDVPFLTDDAEMYFDQQKNSYNNERPVGTNQLEYEAPCCLPCSDVVHTSSASTGVSKRSRVICKVDRETCSLDYDILWEDLTIGEKIGQGSCGSVYRGLWCGSDVALKLFVKLDYSDNLLHSCRQEVLLMKRLRHPNVLLFIGAVASPQHLCVITEFLPCGSLYHLLQRSSEKLNWRRRVLMALDIAWGMNYLHLCSPPIVHRDLKSSNLLVDRNWTVKVGDFGLSKFKHQAFLSTLTGRGMPQWMAPEVLRNDRSDEKSDVYSYGVILWEIATLKIPWDNYNSMQ</sequence>
<dbReference type="GO" id="GO:0005524">
    <property type="term" value="F:ATP binding"/>
    <property type="evidence" value="ECO:0007669"/>
    <property type="project" value="UniProtKB-KW"/>
</dbReference>
<dbReference type="PANTHER" id="PTHR44329">
    <property type="entry name" value="SERINE/THREONINE-PROTEIN KINASE TNNI3K-RELATED"/>
    <property type="match status" value="1"/>
</dbReference>
<dbReference type="InterPro" id="IPR035965">
    <property type="entry name" value="PAS-like_dom_sf"/>
</dbReference>
<evidence type="ECO:0000256" key="11">
    <source>
        <dbReference type="ARBA" id="ARBA00023170"/>
    </source>
</evidence>
<dbReference type="Proteomes" id="UP001202328">
    <property type="component" value="Unassembled WGS sequence"/>
</dbReference>
<keyword evidence="7" id="KW-0547">Nucleotide-binding</keyword>
<dbReference type="InterPro" id="IPR011009">
    <property type="entry name" value="Kinase-like_dom_sf"/>
</dbReference>
<evidence type="ECO:0000256" key="2">
    <source>
        <dbReference type="ARBA" id="ARBA00012513"/>
    </source>
</evidence>
<dbReference type="InterPro" id="IPR013767">
    <property type="entry name" value="PAS_fold"/>
</dbReference>
<evidence type="ECO:0000313" key="18">
    <source>
        <dbReference type="EMBL" id="KAI3876539.1"/>
    </source>
</evidence>
<dbReference type="InterPro" id="IPR051681">
    <property type="entry name" value="Ser/Thr_Kinases-Pseudokinases"/>
</dbReference>
<keyword evidence="19" id="KW-1185">Reference proteome</keyword>
<dbReference type="PANTHER" id="PTHR44329:SF47">
    <property type="entry name" value="SERINE_THREONINE-PROTEIN KINASE ROCO5-RELATED"/>
    <property type="match status" value="1"/>
</dbReference>
<dbReference type="FunFam" id="3.30.200.20:FF:000060">
    <property type="entry name" value="Serine/threonine-protein kinase isoform 1"/>
    <property type="match status" value="1"/>
</dbReference>
<comment type="catalytic activity">
    <reaction evidence="12">
        <text>L-threonyl-[protein] + ATP = O-phospho-L-threonyl-[protein] + ADP + H(+)</text>
        <dbReference type="Rhea" id="RHEA:46608"/>
        <dbReference type="Rhea" id="RHEA-COMP:11060"/>
        <dbReference type="Rhea" id="RHEA-COMP:11605"/>
        <dbReference type="ChEBI" id="CHEBI:15378"/>
        <dbReference type="ChEBI" id="CHEBI:30013"/>
        <dbReference type="ChEBI" id="CHEBI:30616"/>
        <dbReference type="ChEBI" id="CHEBI:61977"/>
        <dbReference type="ChEBI" id="CHEBI:456216"/>
        <dbReference type="EC" id="2.7.11.1"/>
    </reaction>
</comment>
<dbReference type="InterPro" id="IPR000014">
    <property type="entry name" value="PAS"/>
</dbReference>
<evidence type="ECO:0000256" key="3">
    <source>
        <dbReference type="ARBA" id="ARBA00022527"/>
    </source>
</evidence>
<dbReference type="SMART" id="SM00091">
    <property type="entry name" value="PAS"/>
    <property type="match status" value="1"/>
</dbReference>
<keyword evidence="6" id="KW-0808">Transferase</keyword>
<dbReference type="Pfam" id="PF00989">
    <property type="entry name" value="PAS"/>
    <property type="match status" value="1"/>
</dbReference>
<dbReference type="EC" id="2.7.11.1" evidence="2"/>
<dbReference type="InterPro" id="IPR000719">
    <property type="entry name" value="Prot_kinase_dom"/>
</dbReference>
<keyword evidence="14" id="KW-0175">Coiled coil</keyword>
<keyword evidence="9" id="KW-0067">ATP-binding</keyword>
<feature type="coiled-coil region" evidence="14">
    <location>
        <begin position="1"/>
        <end position="28"/>
    </location>
</feature>
<dbReference type="NCBIfam" id="TIGR00229">
    <property type="entry name" value="sensory_box"/>
    <property type="match status" value="1"/>
</dbReference>
<keyword evidence="4" id="KW-0600">Photoreceptor protein</keyword>
<dbReference type="SUPFAM" id="SSF56112">
    <property type="entry name" value="Protein kinase-like (PK-like)"/>
    <property type="match status" value="1"/>
</dbReference>
<evidence type="ECO:0000256" key="1">
    <source>
        <dbReference type="ARBA" id="ARBA00010507"/>
    </source>
</evidence>
<name>A0AAD4SA48_9MAGN</name>
<evidence type="ECO:0000259" key="16">
    <source>
        <dbReference type="PROSITE" id="PS50011"/>
    </source>
</evidence>
<reference evidence="18" key="1">
    <citation type="submission" date="2022-04" db="EMBL/GenBank/DDBJ databases">
        <title>A functionally conserved STORR gene fusion in Papaver species that diverged 16.8 million years ago.</title>
        <authorList>
            <person name="Catania T."/>
        </authorList>
    </citation>
    <scope>NUCLEOTIDE SEQUENCE</scope>
    <source>
        <strain evidence="18">S-188037</strain>
    </source>
</reference>
<dbReference type="CDD" id="cd13999">
    <property type="entry name" value="STKc_MAP3K-like"/>
    <property type="match status" value="1"/>
</dbReference>
<evidence type="ECO:0000259" key="17">
    <source>
        <dbReference type="PROSITE" id="PS50112"/>
    </source>
</evidence>
<accession>A0AAD4SA48</accession>
<comment type="similarity">
    <text evidence="1">Belongs to the protein kinase superfamily. TKL Ser/Thr protein kinase family. RAF subfamily.</text>
</comment>
<evidence type="ECO:0000256" key="9">
    <source>
        <dbReference type="ARBA" id="ARBA00022840"/>
    </source>
</evidence>
<dbReference type="Gene3D" id="3.30.200.20">
    <property type="entry name" value="Phosphorylase Kinase, domain 1"/>
    <property type="match status" value="1"/>
</dbReference>
<comment type="caution">
    <text evidence="18">The sequence shown here is derived from an EMBL/GenBank/DDBJ whole genome shotgun (WGS) entry which is preliminary data.</text>
</comment>
<dbReference type="PROSITE" id="PS00108">
    <property type="entry name" value="PROTEIN_KINASE_ST"/>
    <property type="match status" value="1"/>
</dbReference>
<feature type="non-terminal residue" evidence="18">
    <location>
        <position position="1"/>
    </location>
</feature>
<keyword evidence="11" id="KW-0675">Receptor</keyword>
<feature type="domain" description="Protein kinase" evidence="16">
    <location>
        <begin position="475"/>
        <end position="680"/>
    </location>
</feature>
<evidence type="ECO:0000256" key="13">
    <source>
        <dbReference type="ARBA" id="ARBA00048679"/>
    </source>
</evidence>
<proteinExistence type="inferred from homology"/>
<dbReference type="SMART" id="SM00220">
    <property type="entry name" value="S_TKc"/>
    <property type="match status" value="1"/>
</dbReference>
<dbReference type="InterPro" id="IPR001245">
    <property type="entry name" value="Ser-Thr/Tyr_kinase_cat_dom"/>
</dbReference>
<evidence type="ECO:0000256" key="7">
    <source>
        <dbReference type="ARBA" id="ARBA00022741"/>
    </source>
</evidence>
<dbReference type="SUPFAM" id="SSF55785">
    <property type="entry name" value="PYP-like sensor domain (PAS domain)"/>
    <property type="match status" value="1"/>
</dbReference>
<evidence type="ECO:0000256" key="4">
    <source>
        <dbReference type="ARBA" id="ARBA00022543"/>
    </source>
</evidence>
<feature type="compositionally biased region" description="Basic and acidic residues" evidence="15">
    <location>
        <begin position="308"/>
        <end position="317"/>
    </location>
</feature>
<evidence type="ECO:0000256" key="8">
    <source>
        <dbReference type="ARBA" id="ARBA00022777"/>
    </source>
</evidence>
<evidence type="ECO:0000256" key="14">
    <source>
        <dbReference type="SAM" id="Coils"/>
    </source>
</evidence>
<feature type="domain" description="PAS" evidence="17">
    <location>
        <begin position="113"/>
        <end position="184"/>
    </location>
</feature>
<keyword evidence="3" id="KW-0723">Serine/threonine-protein kinase</keyword>
<dbReference type="GO" id="GO:0006355">
    <property type="term" value="P:regulation of DNA-templated transcription"/>
    <property type="evidence" value="ECO:0007669"/>
    <property type="project" value="InterPro"/>
</dbReference>
<dbReference type="CDD" id="cd00130">
    <property type="entry name" value="PAS"/>
    <property type="match status" value="1"/>
</dbReference>
<evidence type="ECO:0000256" key="6">
    <source>
        <dbReference type="ARBA" id="ARBA00022679"/>
    </source>
</evidence>
<organism evidence="18 19">
    <name type="scientific">Papaver atlanticum</name>
    <dbReference type="NCBI Taxonomy" id="357466"/>
    <lineage>
        <taxon>Eukaryota</taxon>
        <taxon>Viridiplantae</taxon>
        <taxon>Streptophyta</taxon>
        <taxon>Embryophyta</taxon>
        <taxon>Tracheophyta</taxon>
        <taxon>Spermatophyta</taxon>
        <taxon>Magnoliopsida</taxon>
        <taxon>Ranunculales</taxon>
        <taxon>Papaveraceae</taxon>
        <taxon>Papaveroideae</taxon>
        <taxon>Papaver</taxon>
    </lineage>
</organism>
<dbReference type="Gene3D" id="1.10.510.10">
    <property type="entry name" value="Transferase(Phosphotransferase) domain 1"/>
    <property type="match status" value="1"/>
</dbReference>
<feature type="region of interest" description="Disordered" evidence="15">
    <location>
        <begin position="48"/>
        <end position="96"/>
    </location>
</feature>
<comment type="catalytic activity">
    <reaction evidence="13">
        <text>L-seryl-[protein] + ATP = O-phospho-L-seryl-[protein] + ADP + H(+)</text>
        <dbReference type="Rhea" id="RHEA:17989"/>
        <dbReference type="Rhea" id="RHEA-COMP:9863"/>
        <dbReference type="Rhea" id="RHEA-COMP:11604"/>
        <dbReference type="ChEBI" id="CHEBI:15378"/>
        <dbReference type="ChEBI" id="CHEBI:29999"/>
        <dbReference type="ChEBI" id="CHEBI:30616"/>
        <dbReference type="ChEBI" id="CHEBI:83421"/>
        <dbReference type="ChEBI" id="CHEBI:456216"/>
        <dbReference type="EC" id="2.7.11.1"/>
    </reaction>
</comment>
<feature type="region of interest" description="Disordered" evidence="15">
    <location>
        <begin position="300"/>
        <end position="336"/>
    </location>
</feature>
<evidence type="ECO:0000256" key="12">
    <source>
        <dbReference type="ARBA" id="ARBA00047899"/>
    </source>
</evidence>
<gene>
    <name evidence="18" type="ORF">MKW98_015922</name>
</gene>
<dbReference type="GO" id="GO:0009881">
    <property type="term" value="F:photoreceptor activity"/>
    <property type="evidence" value="ECO:0007669"/>
    <property type="project" value="UniProtKB-KW"/>
</dbReference>
<dbReference type="Pfam" id="PF07714">
    <property type="entry name" value="PK_Tyr_Ser-Thr"/>
    <property type="match status" value="1"/>
</dbReference>
<protein>
    <recommendedName>
        <fullName evidence="2">non-specific serine/threonine protein kinase</fullName>
        <ecNumber evidence="2">2.7.11.1</ecNumber>
    </recommendedName>
</protein>
<dbReference type="GO" id="GO:0004674">
    <property type="term" value="F:protein serine/threonine kinase activity"/>
    <property type="evidence" value="ECO:0007669"/>
    <property type="project" value="UniProtKB-KW"/>
</dbReference>
<evidence type="ECO:0000256" key="5">
    <source>
        <dbReference type="ARBA" id="ARBA00022606"/>
    </source>
</evidence>
<evidence type="ECO:0000256" key="10">
    <source>
        <dbReference type="ARBA" id="ARBA00022991"/>
    </source>
</evidence>
<dbReference type="AlphaFoldDB" id="A0AAD4SA48"/>
<keyword evidence="5" id="KW-0716">Sensory transduction</keyword>
<dbReference type="PROSITE" id="PS50011">
    <property type="entry name" value="PROTEIN_KINASE_DOM"/>
    <property type="match status" value="1"/>
</dbReference>
<evidence type="ECO:0000256" key="15">
    <source>
        <dbReference type="SAM" id="MobiDB-lite"/>
    </source>
</evidence>
<dbReference type="EMBL" id="JAJJMB010012492">
    <property type="protein sequence ID" value="KAI3876539.1"/>
    <property type="molecule type" value="Genomic_DNA"/>
</dbReference>